<feature type="compositionally biased region" description="Basic and acidic residues" evidence="1">
    <location>
        <begin position="48"/>
        <end position="59"/>
    </location>
</feature>
<dbReference type="AlphaFoldDB" id="A0A5C7S7B2"/>
<accession>A0A5C7S7B2</accession>
<feature type="compositionally biased region" description="Pro residues" evidence="1">
    <location>
        <begin position="33"/>
        <end position="45"/>
    </location>
</feature>
<evidence type="ECO:0000313" key="3">
    <source>
        <dbReference type="Proteomes" id="UP000321192"/>
    </source>
</evidence>
<reference evidence="2 3" key="1">
    <citation type="submission" date="2018-09" db="EMBL/GenBank/DDBJ databases">
        <title>Metagenome Assembled Genomes from an Advanced Water Purification Facility.</title>
        <authorList>
            <person name="Stamps B.W."/>
            <person name="Spear J.R."/>
        </authorList>
    </citation>
    <scope>NUCLEOTIDE SEQUENCE [LARGE SCALE GENOMIC DNA]</scope>
    <source>
        <strain evidence="2">Bin_27_1</strain>
    </source>
</reference>
<feature type="compositionally biased region" description="Basic residues" evidence="1">
    <location>
        <begin position="128"/>
        <end position="143"/>
    </location>
</feature>
<organism evidence="2 3">
    <name type="scientific">Thauera aminoaromatica</name>
    <dbReference type="NCBI Taxonomy" id="164330"/>
    <lineage>
        <taxon>Bacteria</taxon>
        <taxon>Pseudomonadati</taxon>
        <taxon>Pseudomonadota</taxon>
        <taxon>Betaproteobacteria</taxon>
        <taxon>Rhodocyclales</taxon>
        <taxon>Zoogloeaceae</taxon>
        <taxon>Thauera</taxon>
    </lineage>
</organism>
<gene>
    <name evidence="2" type="ORF">E6Q80_20550</name>
</gene>
<feature type="region of interest" description="Disordered" evidence="1">
    <location>
        <begin position="114"/>
        <end position="143"/>
    </location>
</feature>
<dbReference type="Proteomes" id="UP000321192">
    <property type="component" value="Unassembled WGS sequence"/>
</dbReference>
<evidence type="ECO:0000256" key="1">
    <source>
        <dbReference type="SAM" id="MobiDB-lite"/>
    </source>
</evidence>
<sequence length="143" mass="15559">MSTHTRSALRASLKQEDVALDERLPEIAGTRPPTRPETKAPPLPAEPAKAKPEKRKRESFALVASDLRRLDALRSTMKAAGRTVRKSELVRAGLAALAALDHAETIALLDALPPLKRTAAKDDEKARAGKKKSSQRKAAARKR</sequence>
<protein>
    <submittedName>
        <fullName evidence="2">Uncharacterized protein</fullName>
    </submittedName>
</protein>
<proteinExistence type="predicted"/>
<evidence type="ECO:0000313" key="2">
    <source>
        <dbReference type="EMBL" id="TXH79463.1"/>
    </source>
</evidence>
<comment type="caution">
    <text evidence="2">The sequence shown here is derived from an EMBL/GenBank/DDBJ whole genome shotgun (WGS) entry which is preliminary data.</text>
</comment>
<dbReference type="RefSeq" id="WP_276661808.1">
    <property type="nucleotide sequence ID" value="NZ_JAYRXT010000121.1"/>
</dbReference>
<feature type="region of interest" description="Disordered" evidence="1">
    <location>
        <begin position="20"/>
        <end position="59"/>
    </location>
</feature>
<name>A0A5C7S7B2_THASP</name>
<dbReference type="EMBL" id="SSFD01000350">
    <property type="protein sequence ID" value="TXH79463.1"/>
    <property type="molecule type" value="Genomic_DNA"/>
</dbReference>